<comment type="similarity">
    <text evidence="7">Belongs to the binding-protein-dependent transport system permease family.</text>
</comment>
<dbReference type="RefSeq" id="WP_071975260.1">
    <property type="nucleotide sequence ID" value="NZ_CP065424.1"/>
</dbReference>
<dbReference type="InterPro" id="IPR045621">
    <property type="entry name" value="BPD_transp_1_N"/>
</dbReference>
<name>A0A8E2I789_9BACI</name>
<proteinExistence type="inferred from homology"/>
<dbReference type="GO" id="GO:0055085">
    <property type="term" value="P:transmembrane transport"/>
    <property type="evidence" value="ECO:0007669"/>
    <property type="project" value="InterPro"/>
</dbReference>
<feature type="transmembrane region" description="Helical" evidence="7">
    <location>
        <begin position="174"/>
        <end position="193"/>
    </location>
</feature>
<dbReference type="SUPFAM" id="SSF161098">
    <property type="entry name" value="MetI-like"/>
    <property type="match status" value="1"/>
</dbReference>
<dbReference type="GO" id="GO:0005886">
    <property type="term" value="C:plasma membrane"/>
    <property type="evidence" value="ECO:0007669"/>
    <property type="project" value="UniProtKB-SubCell"/>
</dbReference>
<evidence type="ECO:0000256" key="3">
    <source>
        <dbReference type="ARBA" id="ARBA00022475"/>
    </source>
</evidence>
<dbReference type="Pfam" id="PF19300">
    <property type="entry name" value="BPD_transp_1_N"/>
    <property type="match status" value="1"/>
</dbReference>
<keyword evidence="3" id="KW-1003">Cell membrane</keyword>
<reference evidence="9 10" key="1">
    <citation type="submission" date="2017-01" db="EMBL/GenBank/DDBJ databases">
        <title>Draft genome sequence of Bacillus oleronius.</title>
        <authorList>
            <person name="Allam M."/>
        </authorList>
    </citation>
    <scope>NUCLEOTIDE SEQUENCE [LARGE SCALE GENOMIC DNA]</scope>
    <source>
        <strain evidence="9 10">DSM 9356</strain>
    </source>
</reference>
<evidence type="ECO:0000256" key="6">
    <source>
        <dbReference type="ARBA" id="ARBA00023136"/>
    </source>
</evidence>
<feature type="transmembrane region" description="Helical" evidence="7">
    <location>
        <begin position="102"/>
        <end position="123"/>
    </location>
</feature>
<feature type="transmembrane region" description="Helical" evidence="7">
    <location>
        <begin position="232"/>
        <end position="254"/>
    </location>
</feature>
<dbReference type="Gene3D" id="1.10.3720.10">
    <property type="entry name" value="MetI-like"/>
    <property type="match status" value="1"/>
</dbReference>
<gene>
    <name evidence="9" type="ORF">BWZ43_14775</name>
</gene>
<evidence type="ECO:0000256" key="5">
    <source>
        <dbReference type="ARBA" id="ARBA00022989"/>
    </source>
</evidence>
<keyword evidence="10" id="KW-1185">Reference proteome</keyword>
<keyword evidence="4 7" id="KW-0812">Transmembrane</keyword>
<dbReference type="Proteomes" id="UP000189761">
    <property type="component" value="Unassembled WGS sequence"/>
</dbReference>
<evidence type="ECO:0000256" key="4">
    <source>
        <dbReference type="ARBA" id="ARBA00022692"/>
    </source>
</evidence>
<protein>
    <submittedName>
        <fullName evidence="9">Peptide ABC transporter permease</fullName>
    </submittedName>
</protein>
<keyword evidence="6 7" id="KW-0472">Membrane</keyword>
<dbReference type="PROSITE" id="PS50928">
    <property type="entry name" value="ABC_TM1"/>
    <property type="match status" value="1"/>
</dbReference>
<dbReference type="PANTHER" id="PTHR30465:SF74">
    <property type="entry name" value="OLIGOPEPTIDE TRANSPORT SYSTEM PERMEASE PROTEIN OPPB"/>
    <property type="match status" value="1"/>
</dbReference>
<feature type="transmembrane region" description="Helical" evidence="7">
    <location>
        <begin position="274"/>
        <end position="300"/>
    </location>
</feature>
<comment type="subcellular location">
    <subcellularLocation>
        <location evidence="1 7">Cell membrane</location>
        <topology evidence="1 7">Multi-pass membrane protein</topology>
    </subcellularLocation>
</comment>
<sequence length="308" mass="34131">MGRYILKRIVAGIFMMFVLTTITFFLMHAIPGGPFSPSEQRNVPKSVLEKIEDKYGLNDPLGVQYVNYLKKLVQGDFGMSFKNADVTVNELIAQGFPVSAKVGLVAIAVALIVGIPLGIISAVKRGKWPDWTSMIFATIGISIPNFVIAVLLLFLFAVILNLLPTFGLTSWKHYILPVAGLAFSPIAYIARLMRSSMLEVMRQDYIRTARSKGVHELSVICKHALKNAIIPIITYLGPLVAILLTGSFVIEKIFSIPGIGRDFVTSIGDRDYSVILGMTVFFGFFIILTNLIVDILYVVIDRRIKIEE</sequence>
<evidence type="ECO:0000313" key="9">
    <source>
        <dbReference type="EMBL" id="OOP67617.1"/>
    </source>
</evidence>
<evidence type="ECO:0000256" key="1">
    <source>
        <dbReference type="ARBA" id="ARBA00004651"/>
    </source>
</evidence>
<organism evidence="9 10">
    <name type="scientific">Heyndrickxia oleronia</name>
    <dbReference type="NCBI Taxonomy" id="38875"/>
    <lineage>
        <taxon>Bacteria</taxon>
        <taxon>Bacillati</taxon>
        <taxon>Bacillota</taxon>
        <taxon>Bacilli</taxon>
        <taxon>Bacillales</taxon>
        <taxon>Bacillaceae</taxon>
        <taxon>Heyndrickxia</taxon>
    </lineage>
</organism>
<dbReference type="InterPro" id="IPR035906">
    <property type="entry name" value="MetI-like_sf"/>
</dbReference>
<evidence type="ECO:0000256" key="2">
    <source>
        <dbReference type="ARBA" id="ARBA00022448"/>
    </source>
</evidence>
<dbReference type="AlphaFoldDB" id="A0A8E2I789"/>
<evidence type="ECO:0000256" key="7">
    <source>
        <dbReference type="RuleBase" id="RU363032"/>
    </source>
</evidence>
<feature type="transmembrane region" description="Helical" evidence="7">
    <location>
        <begin position="135"/>
        <end position="162"/>
    </location>
</feature>
<evidence type="ECO:0000313" key="10">
    <source>
        <dbReference type="Proteomes" id="UP000189761"/>
    </source>
</evidence>
<dbReference type="EMBL" id="MTLA01000178">
    <property type="protein sequence ID" value="OOP67617.1"/>
    <property type="molecule type" value="Genomic_DNA"/>
</dbReference>
<accession>A0A8E2I789</accession>
<comment type="caution">
    <text evidence="9">The sequence shown here is derived from an EMBL/GenBank/DDBJ whole genome shotgun (WGS) entry which is preliminary data.</text>
</comment>
<dbReference type="CDD" id="cd06261">
    <property type="entry name" value="TM_PBP2"/>
    <property type="match status" value="1"/>
</dbReference>
<keyword evidence="2 7" id="KW-0813">Transport</keyword>
<dbReference type="PANTHER" id="PTHR30465">
    <property type="entry name" value="INNER MEMBRANE ABC TRANSPORTER"/>
    <property type="match status" value="1"/>
</dbReference>
<feature type="domain" description="ABC transmembrane type-1" evidence="8">
    <location>
        <begin position="96"/>
        <end position="297"/>
    </location>
</feature>
<evidence type="ECO:0000259" key="8">
    <source>
        <dbReference type="PROSITE" id="PS50928"/>
    </source>
</evidence>
<keyword evidence="5 7" id="KW-1133">Transmembrane helix</keyword>
<dbReference type="Pfam" id="PF00528">
    <property type="entry name" value="BPD_transp_1"/>
    <property type="match status" value="1"/>
</dbReference>
<feature type="transmembrane region" description="Helical" evidence="7">
    <location>
        <begin position="9"/>
        <end position="30"/>
    </location>
</feature>
<dbReference type="InterPro" id="IPR000515">
    <property type="entry name" value="MetI-like"/>
</dbReference>